<dbReference type="GO" id="GO:0000956">
    <property type="term" value="P:nuclear-transcribed mRNA catabolic process"/>
    <property type="evidence" value="ECO:0007669"/>
    <property type="project" value="TreeGrafter"/>
</dbReference>
<dbReference type="GO" id="GO:0003723">
    <property type="term" value="F:RNA binding"/>
    <property type="evidence" value="ECO:0007669"/>
    <property type="project" value="TreeGrafter"/>
</dbReference>
<organism evidence="6 7">
    <name type="scientific">Ensete ventricosum</name>
    <name type="common">Abyssinian banana</name>
    <name type="synonym">Musa ensete</name>
    <dbReference type="NCBI Taxonomy" id="4639"/>
    <lineage>
        <taxon>Eukaryota</taxon>
        <taxon>Viridiplantae</taxon>
        <taxon>Streptophyta</taxon>
        <taxon>Embryophyta</taxon>
        <taxon>Tracheophyta</taxon>
        <taxon>Spermatophyta</taxon>
        <taxon>Magnoliopsida</taxon>
        <taxon>Liliopsida</taxon>
        <taxon>Zingiberales</taxon>
        <taxon>Musaceae</taxon>
        <taxon>Ensete</taxon>
    </lineage>
</organism>
<dbReference type="PANTHER" id="PTHR12341:SF74">
    <property type="entry name" value="5'-3' EXORIBONUCLEASE 4"/>
    <property type="match status" value="1"/>
</dbReference>
<feature type="domain" description="Xrn1 N-terminal" evidence="4">
    <location>
        <begin position="1"/>
        <end position="67"/>
    </location>
</feature>
<dbReference type="Pfam" id="PF03159">
    <property type="entry name" value="XRN_N"/>
    <property type="match status" value="2"/>
</dbReference>
<accession>A0A426ZQN3</accession>
<dbReference type="EMBL" id="AMZH03005459">
    <property type="protein sequence ID" value="RRT66342.1"/>
    <property type="molecule type" value="Genomic_DNA"/>
</dbReference>
<dbReference type="GO" id="GO:0005634">
    <property type="term" value="C:nucleus"/>
    <property type="evidence" value="ECO:0007669"/>
    <property type="project" value="TreeGrafter"/>
</dbReference>
<comment type="caution">
    <text evidence="6">The sequence shown here is derived from an EMBL/GenBank/DDBJ whole genome shotgun (WGS) entry which is preliminary data.</text>
</comment>
<dbReference type="InterPro" id="IPR041412">
    <property type="entry name" value="Xrn1_helical"/>
</dbReference>
<evidence type="ECO:0000259" key="4">
    <source>
        <dbReference type="Pfam" id="PF03159"/>
    </source>
</evidence>
<dbReference type="InterPro" id="IPR004859">
    <property type="entry name" value="Xrn1_N"/>
</dbReference>
<proteinExistence type="predicted"/>
<dbReference type="Proteomes" id="UP000287651">
    <property type="component" value="Unassembled WGS sequence"/>
</dbReference>
<dbReference type="AlphaFoldDB" id="A0A426ZQN3"/>
<dbReference type="Gene3D" id="3.40.50.12390">
    <property type="match status" value="2"/>
</dbReference>
<feature type="domain" description="Xrn1 N-terminal" evidence="4">
    <location>
        <begin position="68"/>
        <end position="90"/>
    </location>
</feature>
<evidence type="ECO:0000256" key="3">
    <source>
        <dbReference type="ARBA" id="ARBA00022839"/>
    </source>
</evidence>
<dbReference type="PANTHER" id="PTHR12341">
    <property type="entry name" value="5'-&gt;3' EXORIBONUCLEASE"/>
    <property type="match status" value="1"/>
</dbReference>
<keyword evidence="1" id="KW-0540">Nuclease</keyword>
<evidence type="ECO:0000259" key="5">
    <source>
        <dbReference type="Pfam" id="PF17846"/>
    </source>
</evidence>
<feature type="domain" description="Xrn1 helical" evidence="5">
    <location>
        <begin position="94"/>
        <end position="151"/>
    </location>
</feature>
<name>A0A426ZQN3_ENSVE</name>
<dbReference type="InterPro" id="IPR027073">
    <property type="entry name" value="5_3_exoribonuclease"/>
</dbReference>
<dbReference type="Pfam" id="PF17846">
    <property type="entry name" value="XRN_M"/>
    <property type="match status" value="1"/>
</dbReference>
<dbReference type="GO" id="GO:0004534">
    <property type="term" value="F:5'-3' RNA exonuclease activity"/>
    <property type="evidence" value="ECO:0007669"/>
    <property type="project" value="TreeGrafter"/>
</dbReference>
<protein>
    <recommendedName>
        <fullName evidence="8">Xrn1 N-terminal domain-containing protein</fullName>
    </recommendedName>
</protein>
<evidence type="ECO:0000256" key="2">
    <source>
        <dbReference type="ARBA" id="ARBA00022801"/>
    </source>
</evidence>
<evidence type="ECO:0000256" key="1">
    <source>
        <dbReference type="ARBA" id="ARBA00022722"/>
    </source>
</evidence>
<sequence>MGVPAFYRWLADRYPLSISDVIEQEPAEGMGGDPLPLDLTKPNPNGFEFDNLYLDMNGIIHPCFHPEGRDADLIMLSLATHEVHFSILREVCKVCPGAINLLMLVYRREFIAMGGYLTDSGEVSLDRVEHFIQSVTVYEDQIFQKRARIQQVVMFMPS</sequence>
<evidence type="ECO:0000313" key="7">
    <source>
        <dbReference type="Proteomes" id="UP000287651"/>
    </source>
</evidence>
<gene>
    <name evidence="6" type="ORF">B296_00040282</name>
</gene>
<keyword evidence="2" id="KW-0378">Hydrolase</keyword>
<reference evidence="6 7" key="1">
    <citation type="journal article" date="2014" name="Agronomy (Basel)">
        <title>A Draft Genome Sequence for Ensete ventricosum, the Drought-Tolerant Tree Against Hunger.</title>
        <authorList>
            <person name="Harrison J."/>
            <person name="Moore K.A."/>
            <person name="Paszkiewicz K."/>
            <person name="Jones T."/>
            <person name="Grant M."/>
            <person name="Ambacheew D."/>
            <person name="Muzemil S."/>
            <person name="Studholme D.J."/>
        </authorList>
    </citation>
    <scope>NUCLEOTIDE SEQUENCE [LARGE SCALE GENOMIC DNA]</scope>
</reference>
<evidence type="ECO:0000313" key="6">
    <source>
        <dbReference type="EMBL" id="RRT66342.1"/>
    </source>
</evidence>
<keyword evidence="3" id="KW-0269">Exonuclease</keyword>
<evidence type="ECO:0008006" key="8">
    <source>
        <dbReference type="Google" id="ProtNLM"/>
    </source>
</evidence>